<keyword evidence="1" id="KW-1185">Reference proteome</keyword>
<evidence type="ECO:0000313" key="1">
    <source>
        <dbReference type="Proteomes" id="UP000887565"/>
    </source>
</evidence>
<dbReference type="OMA" id="ASKACEQ"/>
<reference evidence="2" key="1">
    <citation type="submission" date="2022-11" db="UniProtKB">
        <authorList>
            <consortium name="WormBaseParasite"/>
        </authorList>
    </citation>
    <scope>IDENTIFICATION</scope>
</reference>
<protein>
    <submittedName>
        <fullName evidence="2">Transposase</fullName>
    </submittedName>
</protein>
<organism evidence="1 2">
    <name type="scientific">Romanomermis culicivorax</name>
    <name type="common">Nematode worm</name>
    <dbReference type="NCBI Taxonomy" id="13658"/>
    <lineage>
        <taxon>Eukaryota</taxon>
        <taxon>Metazoa</taxon>
        <taxon>Ecdysozoa</taxon>
        <taxon>Nematoda</taxon>
        <taxon>Enoplea</taxon>
        <taxon>Dorylaimia</taxon>
        <taxon>Mermithida</taxon>
        <taxon>Mermithoidea</taxon>
        <taxon>Mermithidae</taxon>
        <taxon>Romanomermis</taxon>
    </lineage>
</organism>
<dbReference type="Proteomes" id="UP000887565">
    <property type="component" value="Unplaced"/>
</dbReference>
<dbReference type="AlphaFoldDB" id="A0A915HKA4"/>
<dbReference type="WBParaSite" id="nRc.2.0.1.t02094-RA">
    <property type="protein sequence ID" value="nRc.2.0.1.t02094-RA"/>
    <property type="gene ID" value="nRc.2.0.1.g02094"/>
</dbReference>
<name>A0A915HKA4_ROMCU</name>
<sequence length="208" mass="24369">MLLDDIGNSKFSLLIDESTDISTQPLLFIVLVPCICHSLHKAAEYAFKTLPSHLKVLIKDVYGYFCMSSSRKDRYATLYKTINGAMPKKLIKVHDVRWLSLLQCTNCILEQWNELVSFFEAERAQVQHNLSMQSYLQAYLLFCRSFLKPFVEKNVLFQTEKGDILKLITESDLFYVRLLKRFVSNTALDNHRRSNAELMEFDFERHIR</sequence>
<evidence type="ECO:0000313" key="2">
    <source>
        <dbReference type="WBParaSite" id="nRc.2.0.1.t02094-RA"/>
    </source>
</evidence>
<dbReference type="PANTHER" id="PTHR37162">
    <property type="entry name" value="HAT FAMILY DIMERISATION DOMAINCONTAINING PROTEIN-RELATED"/>
    <property type="match status" value="1"/>
</dbReference>
<dbReference type="PANTHER" id="PTHR37162:SF1">
    <property type="entry name" value="BED-TYPE DOMAIN-CONTAINING PROTEIN"/>
    <property type="match status" value="1"/>
</dbReference>
<proteinExistence type="predicted"/>
<accession>A0A915HKA4</accession>